<comment type="similarity">
    <text evidence="1">Belongs to the Rab GDI family.</text>
</comment>
<evidence type="ECO:0000313" key="3">
    <source>
        <dbReference type="EMBL" id="JAQ08607.1"/>
    </source>
</evidence>
<sequence>MLGQPIEKFVYNEDGTINGVVLQNHPGTIRTKRIIAQPNYLLKENPSKVRMQGRIIRCIVIFTGTVANTNNAASCQIILPSKEICRQHDIYIAVLSNTLYVTPPKSNYAIAVISTVQEKQDGSEASLQSEIQSA</sequence>
<accession>A0A0A9YWE2</accession>
<dbReference type="InterPro" id="IPR036188">
    <property type="entry name" value="FAD/NAD-bd_sf"/>
</dbReference>
<dbReference type="GO" id="GO:0005737">
    <property type="term" value="C:cytoplasm"/>
    <property type="evidence" value="ECO:0007669"/>
    <property type="project" value="TreeGrafter"/>
</dbReference>
<reference evidence="2" key="1">
    <citation type="journal article" date="2014" name="PLoS ONE">
        <title>Transcriptome-Based Identification of ABC Transporters in the Western Tarnished Plant Bug Lygus hesperus.</title>
        <authorList>
            <person name="Hull J.J."/>
            <person name="Chaney K."/>
            <person name="Geib S.M."/>
            <person name="Fabrick J.A."/>
            <person name="Brent C.S."/>
            <person name="Walsh D."/>
            <person name="Lavine L.C."/>
        </authorList>
    </citation>
    <scope>NUCLEOTIDE SEQUENCE</scope>
</reference>
<gene>
    <name evidence="2" type="primary">gdi1</name>
    <name evidence="3" type="synonym">gdi1_1</name>
    <name evidence="2" type="ORF">CM83_7333</name>
    <name evidence="3" type="ORF">g.6617</name>
</gene>
<dbReference type="Pfam" id="PF00996">
    <property type="entry name" value="GDI"/>
    <property type="match status" value="1"/>
</dbReference>
<proteinExistence type="inferred from homology"/>
<protein>
    <submittedName>
        <fullName evidence="2">Putative secretory pathway GDP dissociation inhibitor 1</fullName>
    </submittedName>
</protein>
<dbReference type="AlphaFoldDB" id="A0A0A9YWE2"/>
<evidence type="ECO:0000256" key="1">
    <source>
        <dbReference type="ARBA" id="ARBA00005593"/>
    </source>
</evidence>
<dbReference type="Gene3D" id="3.50.50.60">
    <property type="entry name" value="FAD/NAD(P)-binding domain"/>
    <property type="match status" value="1"/>
</dbReference>
<dbReference type="SUPFAM" id="SSF54373">
    <property type="entry name" value="FAD-linked reductases, C-terminal domain"/>
    <property type="match status" value="1"/>
</dbReference>
<dbReference type="EMBL" id="GDHC01010022">
    <property type="protein sequence ID" value="JAQ08607.1"/>
    <property type="molecule type" value="Transcribed_RNA"/>
</dbReference>
<dbReference type="GO" id="GO:0005092">
    <property type="term" value="F:GDP-dissociation inhibitor activity"/>
    <property type="evidence" value="ECO:0007669"/>
    <property type="project" value="InterPro"/>
</dbReference>
<name>A0A0A9YWE2_LYGHE</name>
<organism evidence="2">
    <name type="scientific">Lygus hesperus</name>
    <name type="common">Western plant bug</name>
    <dbReference type="NCBI Taxonomy" id="30085"/>
    <lineage>
        <taxon>Eukaryota</taxon>
        <taxon>Metazoa</taxon>
        <taxon>Ecdysozoa</taxon>
        <taxon>Arthropoda</taxon>
        <taxon>Hexapoda</taxon>
        <taxon>Insecta</taxon>
        <taxon>Pterygota</taxon>
        <taxon>Neoptera</taxon>
        <taxon>Paraneoptera</taxon>
        <taxon>Hemiptera</taxon>
        <taxon>Heteroptera</taxon>
        <taxon>Panheteroptera</taxon>
        <taxon>Cimicomorpha</taxon>
        <taxon>Miridae</taxon>
        <taxon>Mirini</taxon>
        <taxon>Lygus</taxon>
    </lineage>
</organism>
<dbReference type="InterPro" id="IPR018203">
    <property type="entry name" value="GDP_dissociation_inhibitor"/>
</dbReference>
<dbReference type="GO" id="GO:0007264">
    <property type="term" value="P:small GTPase-mediated signal transduction"/>
    <property type="evidence" value="ECO:0007669"/>
    <property type="project" value="InterPro"/>
</dbReference>
<dbReference type="EMBL" id="GBHO01006272">
    <property type="protein sequence ID" value="JAG37332.1"/>
    <property type="molecule type" value="Transcribed_RNA"/>
</dbReference>
<dbReference type="PANTHER" id="PTHR11787">
    <property type="entry name" value="RAB GDP-DISSOCIATION INHIBITOR"/>
    <property type="match status" value="1"/>
</dbReference>
<dbReference type="GO" id="GO:0016192">
    <property type="term" value="P:vesicle-mediated transport"/>
    <property type="evidence" value="ECO:0007669"/>
    <property type="project" value="TreeGrafter"/>
</dbReference>
<reference evidence="2" key="2">
    <citation type="submission" date="2014-07" db="EMBL/GenBank/DDBJ databases">
        <authorList>
            <person name="Hull J."/>
        </authorList>
    </citation>
    <scope>NUCLEOTIDE SEQUENCE</scope>
</reference>
<dbReference type="Gene3D" id="3.30.519.10">
    <property type="entry name" value="Guanine Nucleotide Dissociation Inhibitor, domain 2"/>
    <property type="match status" value="1"/>
</dbReference>
<reference evidence="3" key="3">
    <citation type="journal article" date="2016" name="Gigascience">
        <title>De novo construction of an expanded transcriptome assembly for the western tarnished plant bug, Lygus hesperus.</title>
        <authorList>
            <person name="Tassone E.E."/>
            <person name="Geib S.M."/>
            <person name="Hall B."/>
            <person name="Fabrick J.A."/>
            <person name="Brent C.S."/>
            <person name="Hull J.J."/>
        </authorList>
    </citation>
    <scope>NUCLEOTIDE SEQUENCE</scope>
</reference>
<evidence type="ECO:0000313" key="2">
    <source>
        <dbReference type="EMBL" id="JAG37332.1"/>
    </source>
</evidence>